<evidence type="ECO:0000259" key="5">
    <source>
        <dbReference type="Pfam" id="PF00389"/>
    </source>
</evidence>
<dbReference type="PROSITE" id="PS00671">
    <property type="entry name" value="D_2_HYDROXYACID_DH_3"/>
    <property type="match status" value="1"/>
</dbReference>
<dbReference type="PANTHER" id="PTHR10996">
    <property type="entry name" value="2-HYDROXYACID DEHYDROGENASE-RELATED"/>
    <property type="match status" value="1"/>
</dbReference>
<keyword evidence="8" id="KW-1185">Reference proteome</keyword>
<dbReference type="InterPro" id="IPR006140">
    <property type="entry name" value="D-isomer_DH_NAD-bd"/>
</dbReference>
<dbReference type="GO" id="GO:0051287">
    <property type="term" value="F:NAD binding"/>
    <property type="evidence" value="ECO:0007669"/>
    <property type="project" value="InterPro"/>
</dbReference>
<evidence type="ECO:0000313" key="8">
    <source>
        <dbReference type="Proteomes" id="UP000606922"/>
    </source>
</evidence>
<evidence type="ECO:0000256" key="1">
    <source>
        <dbReference type="ARBA" id="ARBA00005854"/>
    </source>
</evidence>
<comment type="similarity">
    <text evidence="1 4">Belongs to the D-isomer specific 2-hydroxyacid dehydrogenase family.</text>
</comment>
<feature type="domain" description="D-isomer specific 2-hydroxyacid dehydrogenase NAD-binding" evidence="6">
    <location>
        <begin position="89"/>
        <end position="260"/>
    </location>
</feature>
<evidence type="ECO:0000256" key="2">
    <source>
        <dbReference type="ARBA" id="ARBA00023002"/>
    </source>
</evidence>
<dbReference type="GO" id="GO:0005829">
    <property type="term" value="C:cytosol"/>
    <property type="evidence" value="ECO:0007669"/>
    <property type="project" value="TreeGrafter"/>
</dbReference>
<gene>
    <name evidence="7" type="ORF">GCM10010979_29700</name>
</gene>
<evidence type="ECO:0000256" key="4">
    <source>
        <dbReference type="RuleBase" id="RU003719"/>
    </source>
</evidence>
<dbReference type="Pfam" id="PF02826">
    <property type="entry name" value="2-Hacid_dh_C"/>
    <property type="match status" value="1"/>
</dbReference>
<protein>
    <submittedName>
        <fullName evidence="7">Dehydrogenase</fullName>
    </submittedName>
</protein>
<dbReference type="SUPFAM" id="SSF51735">
    <property type="entry name" value="NAD(P)-binding Rossmann-fold domains"/>
    <property type="match status" value="1"/>
</dbReference>
<reference evidence="7" key="1">
    <citation type="journal article" date="2014" name="Int. J. Syst. Evol. Microbiol.">
        <title>Complete genome sequence of Corynebacterium casei LMG S-19264T (=DSM 44701T), isolated from a smear-ripened cheese.</title>
        <authorList>
            <consortium name="US DOE Joint Genome Institute (JGI-PGF)"/>
            <person name="Walter F."/>
            <person name="Albersmeier A."/>
            <person name="Kalinowski J."/>
            <person name="Ruckert C."/>
        </authorList>
    </citation>
    <scope>NUCLEOTIDE SEQUENCE</scope>
    <source>
        <strain evidence="7">CGMCC 1.12813</strain>
    </source>
</reference>
<evidence type="ECO:0000313" key="7">
    <source>
        <dbReference type="EMBL" id="GGB13326.1"/>
    </source>
</evidence>
<keyword evidence="3" id="KW-0520">NAD</keyword>
<dbReference type="GO" id="GO:0016618">
    <property type="term" value="F:hydroxypyruvate reductase [NAD(P)H] activity"/>
    <property type="evidence" value="ECO:0007669"/>
    <property type="project" value="TreeGrafter"/>
</dbReference>
<dbReference type="PANTHER" id="PTHR10996:SF178">
    <property type="entry name" value="2-HYDROXYACID DEHYDROGENASE YGL185C-RELATED"/>
    <property type="match status" value="1"/>
</dbReference>
<dbReference type="InterPro" id="IPR006139">
    <property type="entry name" value="D-isomer_2_OHA_DH_cat_dom"/>
</dbReference>
<feature type="domain" description="D-isomer specific 2-hydroxyacid dehydrogenase catalytic" evidence="5">
    <location>
        <begin position="21"/>
        <end position="292"/>
    </location>
</feature>
<evidence type="ECO:0000256" key="3">
    <source>
        <dbReference type="ARBA" id="ARBA00023027"/>
    </source>
</evidence>
<dbReference type="InterPro" id="IPR036291">
    <property type="entry name" value="NAD(P)-bd_dom_sf"/>
</dbReference>
<keyword evidence="2 4" id="KW-0560">Oxidoreductase</keyword>
<accession>A0A916WN02</accession>
<dbReference type="InterPro" id="IPR050223">
    <property type="entry name" value="D-isomer_2-hydroxyacid_DH"/>
</dbReference>
<organism evidence="7 8">
    <name type="scientific">Conyzicola nivalis</name>
    <dbReference type="NCBI Taxonomy" id="1477021"/>
    <lineage>
        <taxon>Bacteria</taxon>
        <taxon>Bacillati</taxon>
        <taxon>Actinomycetota</taxon>
        <taxon>Actinomycetes</taxon>
        <taxon>Micrococcales</taxon>
        <taxon>Microbacteriaceae</taxon>
        <taxon>Conyzicola</taxon>
    </lineage>
</organism>
<dbReference type="Pfam" id="PF00389">
    <property type="entry name" value="2-Hacid_dh"/>
    <property type="match status" value="1"/>
</dbReference>
<dbReference type="GO" id="GO:0030267">
    <property type="term" value="F:glyoxylate reductase (NADPH) activity"/>
    <property type="evidence" value="ECO:0007669"/>
    <property type="project" value="TreeGrafter"/>
</dbReference>
<dbReference type="CDD" id="cd12166">
    <property type="entry name" value="2-Hacid_dh_7"/>
    <property type="match status" value="1"/>
</dbReference>
<dbReference type="Gene3D" id="3.40.50.720">
    <property type="entry name" value="NAD(P)-binding Rossmann-like Domain"/>
    <property type="match status" value="2"/>
</dbReference>
<proteinExistence type="inferred from homology"/>
<dbReference type="SUPFAM" id="SSF52283">
    <property type="entry name" value="Formate/glycerate dehydrogenase catalytic domain-like"/>
    <property type="match status" value="1"/>
</dbReference>
<evidence type="ECO:0000259" key="6">
    <source>
        <dbReference type="Pfam" id="PF02826"/>
    </source>
</evidence>
<dbReference type="AlphaFoldDB" id="A0A916WN02"/>
<reference evidence="7" key="2">
    <citation type="submission" date="2020-09" db="EMBL/GenBank/DDBJ databases">
        <authorList>
            <person name="Sun Q."/>
            <person name="Zhou Y."/>
        </authorList>
    </citation>
    <scope>NUCLEOTIDE SEQUENCE</scope>
    <source>
        <strain evidence="7">CGMCC 1.12813</strain>
    </source>
</reference>
<dbReference type="Proteomes" id="UP000606922">
    <property type="component" value="Unassembled WGS sequence"/>
</dbReference>
<name>A0A916WN02_9MICO</name>
<sequence length="293" mass="31529">MFGAVPEGVELVPWSLASAPDRAEQIDAVLVPNRFDFQVGDPVLQGLPNLKFVQLTSAGYDHALPFIPEGAVVSNGRGIHDDETAELAVGLLLASFRGIDVAIKNMKTRQWNTVFQPSLADRSVLLVGYGSIGKAIAARLEPFGVTITAVARTGRVDGSRTVHPMSDLRGLLPRAEAVILSVPLTEETRRLVDAEFIDLLPRGARIVNVARGAVVDTDALVAALTARRVFAALDVTEPEPLPERHPLWATPNTIITPHVGGHTTATQSRTLALFRRQIEALAEGRPLENVVKS</sequence>
<dbReference type="EMBL" id="BMGB01000002">
    <property type="protein sequence ID" value="GGB13326.1"/>
    <property type="molecule type" value="Genomic_DNA"/>
</dbReference>
<comment type="caution">
    <text evidence="7">The sequence shown here is derived from an EMBL/GenBank/DDBJ whole genome shotgun (WGS) entry which is preliminary data.</text>
</comment>
<dbReference type="InterPro" id="IPR029753">
    <property type="entry name" value="D-isomer_DH_CS"/>
</dbReference>